<gene>
    <name evidence="3" type="ORF">PYX00_010445</name>
</gene>
<dbReference type="Pfam" id="PF00226">
    <property type="entry name" value="DnaJ"/>
    <property type="match status" value="1"/>
</dbReference>
<accession>A0AAW2HFP2</accession>
<sequence length="236" mass="27420">MLLLSNKCGNIPNLFISRAISSSSTYLRNHYLTLGVTPNATQEEIKAAYFELCKKYHPDKNDGSKESVKMFREISEAYEVLGSEKSRILYDQKMSYGGAGYQRQSSTNHKQDYNYEAGGTIHRNNNRRRHTGKTWYFDFDAWNNAHYPKMQQERTTNTANKTYTWKKIYENESVKHNSNRSNFISAVKIHVTLLLMTGVALLIVPDSFLFSSPGLQITHKERKQKSEMDKYDTHRH</sequence>
<evidence type="ECO:0000256" key="1">
    <source>
        <dbReference type="SAM" id="Phobius"/>
    </source>
</evidence>
<feature type="domain" description="J" evidence="2">
    <location>
        <begin position="29"/>
        <end position="94"/>
    </location>
</feature>
<dbReference type="PRINTS" id="PR00625">
    <property type="entry name" value="JDOMAIN"/>
</dbReference>
<evidence type="ECO:0000313" key="3">
    <source>
        <dbReference type="EMBL" id="KAL0268542.1"/>
    </source>
</evidence>
<proteinExistence type="predicted"/>
<reference evidence="3" key="1">
    <citation type="journal article" date="2024" name="Gigascience">
        <title>Chromosome-level genome of the poultry shaft louse Menopon gallinae provides insight into the host-switching and adaptive evolution of parasitic lice.</title>
        <authorList>
            <person name="Xu Y."/>
            <person name="Ma L."/>
            <person name="Liu S."/>
            <person name="Liang Y."/>
            <person name="Liu Q."/>
            <person name="He Z."/>
            <person name="Tian L."/>
            <person name="Duan Y."/>
            <person name="Cai W."/>
            <person name="Li H."/>
            <person name="Song F."/>
        </authorList>
    </citation>
    <scope>NUCLEOTIDE SEQUENCE</scope>
    <source>
        <strain evidence="3">Cailab_2023a</strain>
    </source>
</reference>
<keyword evidence="1" id="KW-0472">Membrane</keyword>
<dbReference type="PROSITE" id="PS50076">
    <property type="entry name" value="DNAJ_2"/>
    <property type="match status" value="1"/>
</dbReference>
<comment type="caution">
    <text evidence="3">The sequence shown here is derived from an EMBL/GenBank/DDBJ whole genome shotgun (WGS) entry which is preliminary data.</text>
</comment>
<dbReference type="PANTHER" id="PTHR44873:SF1">
    <property type="entry name" value="DNAJ HOMOLOG SUBFAMILY C MEMBER 30, MITOCHONDRIAL"/>
    <property type="match status" value="1"/>
</dbReference>
<dbReference type="InterPro" id="IPR036869">
    <property type="entry name" value="J_dom_sf"/>
</dbReference>
<dbReference type="PANTHER" id="PTHR44873">
    <property type="entry name" value="DNAJ HOMOLOG SUBFAMILY C MEMBER 30, MITOCHONDRIAL"/>
    <property type="match status" value="1"/>
</dbReference>
<dbReference type="SMART" id="SM00271">
    <property type="entry name" value="DnaJ"/>
    <property type="match status" value="1"/>
</dbReference>
<keyword evidence="1" id="KW-1133">Transmembrane helix</keyword>
<dbReference type="InterPro" id="IPR001623">
    <property type="entry name" value="DnaJ_domain"/>
</dbReference>
<dbReference type="InterPro" id="IPR053025">
    <property type="entry name" value="Mito_ATP_Synthase-Asso"/>
</dbReference>
<name>A0AAW2HFP2_9NEOP</name>
<evidence type="ECO:0000259" key="2">
    <source>
        <dbReference type="PROSITE" id="PS50076"/>
    </source>
</evidence>
<dbReference type="EMBL" id="JARGDH010000005">
    <property type="protein sequence ID" value="KAL0268542.1"/>
    <property type="molecule type" value="Genomic_DNA"/>
</dbReference>
<keyword evidence="1" id="KW-0812">Transmembrane</keyword>
<dbReference type="SUPFAM" id="SSF46565">
    <property type="entry name" value="Chaperone J-domain"/>
    <property type="match status" value="1"/>
</dbReference>
<protein>
    <recommendedName>
        <fullName evidence="2">J domain-containing protein</fullName>
    </recommendedName>
</protein>
<organism evidence="3">
    <name type="scientific">Menopon gallinae</name>
    <name type="common">poultry shaft louse</name>
    <dbReference type="NCBI Taxonomy" id="328185"/>
    <lineage>
        <taxon>Eukaryota</taxon>
        <taxon>Metazoa</taxon>
        <taxon>Ecdysozoa</taxon>
        <taxon>Arthropoda</taxon>
        <taxon>Hexapoda</taxon>
        <taxon>Insecta</taxon>
        <taxon>Pterygota</taxon>
        <taxon>Neoptera</taxon>
        <taxon>Paraneoptera</taxon>
        <taxon>Psocodea</taxon>
        <taxon>Troctomorpha</taxon>
        <taxon>Phthiraptera</taxon>
        <taxon>Amblycera</taxon>
        <taxon>Menoponidae</taxon>
        <taxon>Menopon</taxon>
    </lineage>
</organism>
<feature type="transmembrane region" description="Helical" evidence="1">
    <location>
        <begin position="183"/>
        <end position="204"/>
    </location>
</feature>
<dbReference type="CDD" id="cd06257">
    <property type="entry name" value="DnaJ"/>
    <property type="match status" value="1"/>
</dbReference>
<dbReference type="Gene3D" id="1.10.287.110">
    <property type="entry name" value="DnaJ domain"/>
    <property type="match status" value="1"/>
</dbReference>
<dbReference type="AlphaFoldDB" id="A0AAW2HFP2"/>